<feature type="region of interest" description="Disordered" evidence="1">
    <location>
        <begin position="1"/>
        <end position="23"/>
    </location>
</feature>
<proteinExistence type="predicted"/>
<protein>
    <recommendedName>
        <fullName evidence="4">TnsA endonuclease N-terminal domain-containing protein</fullName>
    </recommendedName>
</protein>
<evidence type="ECO:0000313" key="2">
    <source>
        <dbReference type="EMBL" id="TWA87906.1"/>
    </source>
</evidence>
<dbReference type="Proteomes" id="UP000318529">
    <property type="component" value="Unassembled WGS sequence"/>
</dbReference>
<dbReference type="EMBL" id="VITH01000001">
    <property type="protein sequence ID" value="TWA87906.1"/>
    <property type="molecule type" value="Genomic_DNA"/>
</dbReference>
<comment type="caution">
    <text evidence="2">The sequence shown here is derived from an EMBL/GenBank/DDBJ whole genome shotgun (WGS) entry which is preliminary data.</text>
</comment>
<sequence length="319" mass="35510">MLLRTQPSGDQPSDGRMPVRPRAPWEPIASTADTHMVDGEEAALAELFLALVRSGTPASLPPPTPTPVDRIWTPRDPATALVDDGQFAARHPAFTFGGIECSERTIGRSPRSSFRGRQGRFHSRKMKRTLRARSDLEFDMFLLCELDATVEAFIEQPVRVRYSLDGRARWHMPDLFMLRGGIGEFVAVAAEADAAFPDKERRWPAIGATVAASGFGYRVFTERHIRRQPRFTTLRALFADRHASLPDEATRRQLNAALSRDAPVMMGGILTRFPHLTVKQLHALIVRGYLAIDLDAPLGPDGHVWRGRAPLTMPDTRCA</sequence>
<feature type="compositionally biased region" description="Polar residues" evidence="1">
    <location>
        <begin position="1"/>
        <end position="11"/>
    </location>
</feature>
<name>A0A560CSS5_AZOBR</name>
<gene>
    <name evidence="2" type="ORF">FBZ83_101775</name>
</gene>
<evidence type="ECO:0000256" key="1">
    <source>
        <dbReference type="SAM" id="MobiDB-lite"/>
    </source>
</evidence>
<reference evidence="2 3" key="1">
    <citation type="submission" date="2019-06" db="EMBL/GenBank/DDBJ databases">
        <title>Genomic Encyclopedia of Type Strains, Phase IV (KMG-V): Genome sequencing to study the core and pangenomes of soil and plant-associated prokaryotes.</title>
        <authorList>
            <person name="Whitman W."/>
        </authorList>
    </citation>
    <scope>NUCLEOTIDE SEQUENCE [LARGE SCALE GENOMIC DNA]</scope>
    <source>
        <strain evidence="2 3">BR 11650</strain>
    </source>
</reference>
<evidence type="ECO:0000313" key="3">
    <source>
        <dbReference type="Proteomes" id="UP000318529"/>
    </source>
</evidence>
<dbReference type="AlphaFoldDB" id="A0A560CSS5"/>
<accession>A0A560CSS5</accession>
<organism evidence="2 3">
    <name type="scientific">Azospirillum brasilense</name>
    <dbReference type="NCBI Taxonomy" id="192"/>
    <lineage>
        <taxon>Bacteria</taxon>
        <taxon>Pseudomonadati</taxon>
        <taxon>Pseudomonadota</taxon>
        <taxon>Alphaproteobacteria</taxon>
        <taxon>Rhodospirillales</taxon>
        <taxon>Azospirillaceae</taxon>
        <taxon>Azospirillum</taxon>
    </lineage>
</organism>
<evidence type="ECO:0008006" key="4">
    <source>
        <dbReference type="Google" id="ProtNLM"/>
    </source>
</evidence>